<reference evidence="1 2" key="1">
    <citation type="journal article" date="2019" name="Sci. Rep.">
        <title>Orb-weaving spider Araneus ventricosus genome elucidates the spidroin gene catalogue.</title>
        <authorList>
            <person name="Kono N."/>
            <person name="Nakamura H."/>
            <person name="Ohtoshi R."/>
            <person name="Moran D.A.P."/>
            <person name="Shinohara A."/>
            <person name="Yoshida Y."/>
            <person name="Fujiwara M."/>
            <person name="Mori M."/>
            <person name="Tomita M."/>
            <person name="Arakawa K."/>
        </authorList>
    </citation>
    <scope>NUCLEOTIDE SEQUENCE [LARGE SCALE GENOMIC DNA]</scope>
</reference>
<evidence type="ECO:0000313" key="2">
    <source>
        <dbReference type="Proteomes" id="UP000499080"/>
    </source>
</evidence>
<gene>
    <name evidence="1" type="ORF">AVEN_3751_1</name>
</gene>
<sequence length="103" mass="11944">MQCPFCLSSLIVWGRVSQGIKYRFKLEAVWTDLGDHLATVRRFRICNPFSPISVLGENAFRNVLDDSCDITAYQGSIRTSFDPRGVDRLKRLWSFCRPRLESR</sequence>
<accession>A0A4Y2RKY9</accession>
<dbReference type="EMBL" id="BGPR01017371">
    <property type="protein sequence ID" value="GBN75929.1"/>
    <property type="molecule type" value="Genomic_DNA"/>
</dbReference>
<protein>
    <submittedName>
        <fullName evidence="1">Uncharacterized protein</fullName>
    </submittedName>
</protein>
<name>A0A4Y2RKY9_ARAVE</name>
<dbReference type="Proteomes" id="UP000499080">
    <property type="component" value="Unassembled WGS sequence"/>
</dbReference>
<proteinExistence type="predicted"/>
<comment type="caution">
    <text evidence="1">The sequence shown here is derived from an EMBL/GenBank/DDBJ whole genome shotgun (WGS) entry which is preliminary data.</text>
</comment>
<keyword evidence="2" id="KW-1185">Reference proteome</keyword>
<dbReference type="AlphaFoldDB" id="A0A4Y2RKY9"/>
<organism evidence="1 2">
    <name type="scientific">Araneus ventricosus</name>
    <name type="common">Orbweaver spider</name>
    <name type="synonym">Epeira ventricosa</name>
    <dbReference type="NCBI Taxonomy" id="182803"/>
    <lineage>
        <taxon>Eukaryota</taxon>
        <taxon>Metazoa</taxon>
        <taxon>Ecdysozoa</taxon>
        <taxon>Arthropoda</taxon>
        <taxon>Chelicerata</taxon>
        <taxon>Arachnida</taxon>
        <taxon>Araneae</taxon>
        <taxon>Araneomorphae</taxon>
        <taxon>Entelegynae</taxon>
        <taxon>Araneoidea</taxon>
        <taxon>Araneidae</taxon>
        <taxon>Araneus</taxon>
    </lineage>
</organism>
<evidence type="ECO:0000313" key="1">
    <source>
        <dbReference type="EMBL" id="GBN75929.1"/>
    </source>
</evidence>